<comment type="caution">
    <text evidence="1">The sequence shown here is derived from an EMBL/GenBank/DDBJ whole genome shotgun (WGS) entry which is preliminary data.</text>
</comment>
<dbReference type="NCBIfam" id="TIGR01549">
    <property type="entry name" value="HAD-SF-IA-v1"/>
    <property type="match status" value="1"/>
</dbReference>
<dbReference type="SFLD" id="SFLDG01129">
    <property type="entry name" value="C1.5:_HAD__Beta-PGM__Phosphata"/>
    <property type="match status" value="1"/>
</dbReference>
<dbReference type="InterPro" id="IPR023198">
    <property type="entry name" value="PGP-like_dom2"/>
</dbReference>
<dbReference type="GO" id="GO:0006281">
    <property type="term" value="P:DNA repair"/>
    <property type="evidence" value="ECO:0007669"/>
    <property type="project" value="TreeGrafter"/>
</dbReference>
<reference evidence="1" key="1">
    <citation type="journal article" date="2021" name="PeerJ">
        <title>Extensive microbial diversity within the chicken gut microbiome revealed by metagenomics and culture.</title>
        <authorList>
            <person name="Gilroy R."/>
            <person name="Ravi A."/>
            <person name="Getino M."/>
            <person name="Pursley I."/>
            <person name="Horton D.L."/>
            <person name="Alikhan N.F."/>
            <person name="Baker D."/>
            <person name="Gharbi K."/>
            <person name="Hall N."/>
            <person name="Watson M."/>
            <person name="Adriaenssens E.M."/>
            <person name="Foster-Nyarko E."/>
            <person name="Jarju S."/>
            <person name="Secka A."/>
            <person name="Antonio M."/>
            <person name="Oren A."/>
            <person name="Chaudhuri R.R."/>
            <person name="La Ragione R."/>
            <person name="Hildebrand F."/>
            <person name="Pallen M.J."/>
        </authorList>
    </citation>
    <scope>NUCLEOTIDE SEQUENCE</scope>
    <source>
        <strain evidence="1">CHK191-13928</strain>
    </source>
</reference>
<dbReference type="Pfam" id="PF13419">
    <property type="entry name" value="HAD_2"/>
    <property type="match status" value="1"/>
</dbReference>
<dbReference type="PANTHER" id="PTHR43434">
    <property type="entry name" value="PHOSPHOGLYCOLATE PHOSPHATASE"/>
    <property type="match status" value="1"/>
</dbReference>
<dbReference type="SFLD" id="SFLDG01135">
    <property type="entry name" value="C1.5.6:_HAD__Beta-PGM__Phospha"/>
    <property type="match status" value="1"/>
</dbReference>
<dbReference type="InterPro" id="IPR050155">
    <property type="entry name" value="HAD-like_hydrolase_sf"/>
</dbReference>
<dbReference type="Gene3D" id="3.40.50.1000">
    <property type="entry name" value="HAD superfamily/HAD-like"/>
    <property type="match status" value="1"/>
</dbReference>
<evidence type="ECO:0000313" key="2">
    <source>
        <dbReference type="Proteomes" id="UP000886721"/>
    </source>
</evidence>
<sequence length="217" mass="24680">MKKYKGIIFDLDGTLLNTVYDLADSVNEVLEQFGFPGHSEEEYKMKIGHGFRNLIEVSLPKEHRDNETIEKGLASFVEIYDQKYKDRTVPYDGIPELMEELSNRGISFAVNSNKRTDYTNALVDKFFSHLPFIAVFGEREGVPKKPDPASALEITEMMKLRPEEVLYIGDSKTDMLTGKNAGMDTIGVTWGFRDKQELQSNGAVYIVDRPEEILDIL</sequence>
<dbReference type="InterPro" id="IPR023214">
    <property type="entry name" value="HAD_sf"/>
</dbReference>
<dbReference type="PANTHER" id="PTHR43434:SF1">
    <property type="entry name" value="PHOSPHOGLYCOLATE PHOSPHATASE"/>
    <property type="match status" value="1"/>
</dbReference>
<dbReference type="InterPro" id="IPR041492">
    <property type="entry name" value="HAD_2"/>
</dbReference>
<dbReference type="SUPFAM" id="SSF56784">
    <property type="entry name" value="HAD-like"/>
    <property type="match status" value="1"/>
</dbReference>
<dbReference type="Gene3D" id="1.10.150.240">
    <property type="entry name" value="Putative phosphatase, domain 2"/>
    <property type="match status" value="1"/>
</dbReference>
<dbReference type="InterPro" id="IPR006439">
    <property type="entry name" value="HAD-SF_hydro_IA"/>
</dbReference>
<keyword evidence="1" id="KW-0378">Hydrolase</keyword>
<organism evidence="1 2">
    <name type="scientific">Candidatus Anaerostipes excrementavium</name>
    <dbReference type="NCBI Taxonomy" id="2838463"/>
    <lineage>
        <taxon>Bacteria</taxon>
        <taxon>Bacillati</taxon>
        <taxon>Bacillota</taxon>
        <taxon>Clostridia</taxon>
        <taxon>Lachnospirales</taxon>
        <taxon>Lachnospiraceae</taxon>
        <taxon>Anaerostipes</taxon>
    </lineage>
</organism>
<dbReference type="NCBIfam" id="TIGR01509">
    <property type="entry name" value="HAD-SF-IA-v3"/>
    <property type="match status" value="1"/>
</dbReference>
<proteinExistence type="predicted"/>
<reference evidence="1" key="2">
    <citation type="submission" date="2021-04" db="EMBL/GenBank/DDBJ databases">
        <authorList>
            <person name="Gilroy R."/>
        </authorList>
    </citation>
    <scope>NUCLEOTIDE SEQUENCE</scope>
    <source>
        <strain evidence="1">CHK191-13928</strain>
    </source>
</reference>
<evidence type="ECO:0000313" key="1">
    <source>
        <dbReference type="EMBL" id="HIX67948.1"/>
    </source>
</evidence>
<dbReference type="GO" id="GO:0005829">
    <property type="term" value="C:cytosol"/>
    <property type="evidence" value="ECO:0007669"/>
    <property type="project" value="TreeGrafter"/>
</dbReference>
<name>A0A9D2B9J9_9FIRM</name>
<gene>
    <name evidence="1" type="ORF">H9735_07535</name>
</gene>
<dbReference type="Proteomes" id="UP000886721">
    <property type="component" value="Unassembled WGS sequence"/>
</dbReference>
<dbReference type="InterPro" id="IPR036412">
    <property type="entry name" value="HAD-like_sf"/>
</dbReference>
<dbReference type="EMBL" id="DXEM01000026">
    <property type="protein sequence ID" value="HIX67948.1"/>
    <property type="molecule type" value="Genomic_DNA"/>
</dbReference>
<protein>
    <submittedName>
        <fullName evidence="1">HAD family hydrolase</fullName>
    </submittedName>
</protein>
<dbReference type="AlphaFoldDB" id="A0A9D2B9J9"/>
<dbReference type="GO" id="GO:0008967">
    <property type="term" value="F:phosphoglycolate phosphatase activity"/>
    <property type="evidence" value="ECO:0007669"/>
    <property type="project" value="TreeGrafter"/>
</dbReference>
<dbReference type="SFLD" id="SFLDS00003">
    <property type="entry name" value="Haloacid_Dehalogenase"/>
    <property type="match status" value="1"/>
</dbReference>
<dbReference type="PRINTS" id="PR00413">
    <property type="entry name" value="HADHALOGNASE"/>
</dbReference>
<accession>A0A9D2B9J9</accession>